<dbReference type="PROSITE" id="PS51681">
    <property type="entry name" value="SAM_MT_NNMT_PNMT_TEMT"/>
    <property type="match status" value="1"/>
</dbReference>
<keyword evidence="4" id="KW-0949">S-adenosyl-L-methionine</keyword>
<accession>A0A6I9PG40</accession>
<dbReference type="GO" id="GO:0005829">
    <property type="term" value="C:cytosol"/>
    <property type="evidence" value="ECO:0007669"/>
    <property type="project" value="TreeGrafter"/>
</dbReference>
<dbReference type="InterPro" id="IPR029063">
    <property type="entry name" value="SAM-dependent_MTases_sf"/>
</dbReference>
<keyword evidence="2" id="KW-0489">Methyltransferase</keyword>
<dbReference type="GO" id="GO:0004603">
    <property type="term" value="F:phenylethanolamine N-methyltransferase activity"/>
    <property type="evidence" value="ECO:0007669"/>
    <property type="project" value="TreeGrafter"/>
</dbReference>
<dbReference type="GO" id="GO:0032259">
    <property type="term" value="P:methylation"/>
    <property type="evidence" value="ECO:0007669"/>
    <property type="project" value="UniProtKB-KW"/>
</dbReference>
<dbReference type="SUPFAM" id="SSF53335">
    <property type="entry name" value="S-adenosyl-L-methionine-dependent methyltransferases"/>
    <property type="match status" value="1"/>
</dbReference>
<dbReference type="Proteomes" id="UP000504611">
    <property type="component" value="Unplaced"/>
</dbReference>
<evidence type="ECO:0000313" key="5">
    <source>
        <dbReference type="Proteomes" id="UP000504611"/>
    </source>
</evidence>
<protein>
    <submittedName>
        <fullName evidence="6">Phenylethanolamine N-methyltransferase-like</fullName>
    </submittedName>
</protein>
<keyword evidence="5" id="KW-1185">Reference proteome</keyword>
<evidence type="ECO:0000256" key="1">
    <source>
        <dbReference type="ARBA" id="ARBA00007996"/>
    </source>
</evidence>
<dbReference type="Gene3D" id="3.40.50.150">
    <property type="entry name" value="Vaccinia Virus protein VP39"/>
    <property type="match status" value="1"/>
</dbReference>
<dbReference type="KEGG" id="ncc:104960380"/>
<name>A0A6I9PG40_9TELE</name>
<dbReference type="AlphaFoldDB" id="A0A6I9PG40"/>
<dbReference type="PANTHER" id="PTHR10867">
    <property type="entry name" value="NNMT/PNMT/TEMT FAMILY MEMBER"/>
    <property type="match status" value="1"/>
</dbReference>
<comment type="similarity">
    <text evidence="1">Belongs to the class I-like SAM-binding methyltransferase superfamily. NNMT/PNMT/TEMT family.</text>
</comment>
<sequence length="202" mass="22666">MDGKEDGVAAMAATYQGFDPAAYLQYNYTPPGADFENKDSVLLWKMGCLHRAFTEGDVSGELLVDIGSGSTLYQVMSGCEIFNKVILTDFLEVNQQELKRWLRNAEDSALDWTPFLKHACMLEGRQPSAWTEKAARLRSVVSDVLYVERAQPWPPHRLAQVCASLKKMGFTLIRLEVYTLPQDMRVGVDDVSGVFFAKAMKD</sequence>
<dbReference type="GeneID" id="104960380"/>
<evidence type="ECO:0000256" key="2">
    <source>
        <dbReference type="ARBA" id="ARBA00022603"/>
    </source>
</evidence>
<proteinExistence type="inferred from homology"/>
<dbReference type="PANTHER" id="PTHR10867:SF18">
    <property type="entry name" value="PHENYLETHANOLAMINE N-METHYLTRANSFERASE"/>
    <property type="match status" value="1"/>
</dbReference>
<gene>
    <name evidence="6" type="primary">LOC104960380</name>
</gene>
<evidence type="ECO:0000256" key="4">
    <source>
        <dbReference type="ARBA" id="ARBA00022691"/>
    </source>
</evidence>
<reference evidence="6" key="1">
    <citation type="submission" date="2025-08" db="UniProtKB">
        <authorList>
            <consortium name="RefSeq"/>
        </authorList>
    </citation>
    <scope>IDENTIFICATION</scope>
    <source>
        <tissue evidence="6">Muscle</tissue>
    </source>
</reference>
<organism evidence="5 6">
    <name type="scientific">Notothenia coriiceps</name>
    <name type="common">black rockcod</name>
    <dbReference type="NCBI Taxonomy" id="8208"/>
    <lineage>
        <taxon>Eukaryota</taxon>
        <taxon>Metazoa</taxon>
        <taxon>Chordata</taxon>
        <taxon>Craniata</taxon>
        <taxon>Vertebrata</taxon>
        <taxon>Euteleostomi</taxon>
        <taxon>Actinopterygii</taxon>
        <taxon>Neopterygii</taxon>
        <taxon>Teleostei</taxon>
        <taxon>Neoteleostei</taxon>
        <taxon>Acanthomorphata</taxon>
        <taxon>Eupercaria</taxon>
        <taxon>Perciformes</taxon>
        <taxon>Notothenioidei</taxon>
        <taxon>Nototheniidae</taxon>
        <taxon>Notothenia</taxon>
    </lineage>
</organism>
<dbReference type="Pfam" id="PF01234">
    <property type="entry name" value="NNMT_PNMT_TEMT"/>
    <property type="match status" value="1"/>
</dbReference>
<keyword evidence="3" id="KW-0808">Transferase</keyword>
<dbReference type="OrthoDB" id="10050085at2759"/>
<evidence type="ECO:0000256" key="3">
    <source>
        <dbReference type="ARBA" id="ARBA00022679"/>
    </source>
</evidence>
<dbReference type="InterPro" id="IPR000940">
    <property type="entry name" value="NNMT_TEMT_trans"/>
</dbReference>
<dbReference type="RefSeq" id="XP_010786700.1">
    <property type="nucleotide sequence ID" value="XM_010788398.1"/>
</dbReference>
<evidence type="ECO:0000313" key="6">
    <source>
        <dbReference type="RefSeq" id="XP_010786700.1"/>
    </source>
</evidence>